<keyword evidence="1" id="KW-0805">Transcription regulation</keyword>
<evidence type="ECO:0000256" key="5">
    <source>
        <dbReference type="SAM" id="MobiDB-lite"/>
    </source>
</evidence>
<feature type="region of interest" description="Disordered" evidence="5">
    <location>
        <begin position="1"/>
        <end position="25"/>
    </location>
</feature>
<dbReference type="EMBL" id="CP003237">
    <property type="protein sequence ID" value="AFK55782.1"/>
    <property type="molecule type" value="Genomic_DNA"/>
</dbReference>
<dbReference type="InterPro" id="IPR009057">
    <property type="entry name" value="Homeodomain-like_sf"/>
</dbReference>
<dbReference type="PROSITE" id="PS01081">
    <property type="entry name" value="HTH_TETR_1"/>
    <property type="match status" value="1"/>
</dbReference>
<evidence type="ECO:0000256" key="4">
    <source>
        <dbReference type="PROSITE-ProRule" id="PRU00335"/>
    </source>
</evidence>
<reference evidence="7 8" key="1">
    <citation type="journal article" date="2012" name="J. Am. Chem. Soc.">
        <title>Bacterial biosynthesis and maturation of the didemnin anti-cancer agents.</title>
        <authorList>
            <person name="Xu Y."/>
            <person name="Kersten R.D."/>
            <person name="Nam S.J."/>
            <person name="Lu L."/>
            <person name="Al-Suwailem A.M."/>
            <person name="Zheng H."/>
            <person name="Fenical W."/>
            <person name="Dorrestein P.C."/>
            <person name="Moore B.S."/>
            <person name="Qian P.Y."/>
        </authorList>
    </citation>
    <scope>NUCLEOTIDE SEQUENCE [LARGE SCALE GENOMIC DNA]</scope>
    <source>
        <strain evidence="7 8">KA081020-065</strain>
    </source>
</reference>
<dbReference type="Proteomes" id="UP000005258">
    <property type="component" value="Plasmid pTM1"/>
</dbReference>
<evidence type="ECO:0000256" key="2">
    <source>
        <dbReference type="ARBA" id="ARBA00023125"/>
    </source>
</evidence>
<dbReference type="PANTHER" id="PTHR30055">
    <property type="entry name" value="HTH-TYPE TRANSCRIPTIONAL REGULATOR RUTR"/>
    <property type="match status" value="1"/>
</dbReference>
<evidence type="ECO:0000259" key="6">
    <source>
        <dbReference type="PROSITE" id="PS50977"/>
    </source>
</evidence>
<keyword evidence="7" id="KW-0614">Plasmid</keyword>
<organism evidence="7 8">
    <name type="scientific">Tistrella mobilis (strain KA081020-065)</name>
    <dbReference type="NCBI Taxonomy" id="1110502"/>
    <lineage>
        <taxon>Bacteria</taxon>
        <taxon>Pseudomonadati</taxon>
        <taxon>Pseudomonadota</taxon>
        <taxon>Alphaproteobacteria</taxon>
        <taxon>Geminicoccales</taxon>
        <taxon>Geminicoccaceae</taxon>
        <taxon>Tistrella</taxon>
    </lineage>
</organism>
<feature type="domain" description="HTH tetR-type" evidence="6">
    <location>
        <begin position="30"/>
        <end position="90"/>
    </location>
</feature>
<evidence type="ECO:0000313" key="8">
    <source>
        <dbReference type="Proteomes" id="UP000005258"/>
    </source>
</evidence>
<dbReference type="InterPro" id="IPR023772">
    <property type="entry name" value="DNA-bd_HTH_TetR-type_CS"/>
</dbReference>
<dbReference type="Gene3D" id="1.10.357.10">
    <property type="entry name" value="Tetracycline Repressor, domain 2"/>
    <property type="match status" value="1"/>
</dbReference>
<keyword evidence="3" id="KW-0804">Transcription</keyword>
<evidence type="ECO:0000313" key="7">
    <source>
        <dbReference type="EMBL" id="AFK55782.1"/>
    </source>
</evidence>
<geneLocation type="plasmid" evidence="7 8">
    <name>pTM1</name>
</geneLocation>
<dbReference type="PROSITE" id="PS50977">
    <property type="entry name" value="HTH_TETR_2"/>
    <property type="match status" value="1"/>
</dbReference>
<dbReference type="PRINTS" id="PR00455">
    <property type="entry name" value="HTHTETR"/>
</dbReference>
<dbReference type="AlphaFoldDB" id="I3TSP4"/>
<dbReference type="InterPro" id="IPR001647">
    <property type="entry name" value="HTH_TetR"/>
</dbReference>
<evidence type="ECO:0000256" key="1">
    <source>
        <dbReference type="ARBA" id="ARBA00023015"/>
    </source>
</evidence>
<dbReference type="GO" id="GO:0003700">
    <property type="term" value="F:DNA-binding transcription factor activity"/>
    <property type="evidence" value="ECO:0007669"/>
    <property type="project" value="TreeGrafter"/>
</dbReference>
<dbReference type="SUPFAM" id="SSF48498">
    <property type="entry name" value="Tetracyclin repressor-like, C-terminal domain"/>
    <property type="match status" value="1"/>
</dbReference>
<dbReference type="InterPro" id="IPR041490">
    <property type="entry name" value="KstR2_TetR_C"/>
</dbReference>
<gene>
    <name evidence="7" type="primary">icaR</name>
    <name evidence="7" type="ordered locus">TMO_a0379</name>
</gene>
<dbReference type="Pfam" id="PF00440">
    <property type="entry name" value="TetR_N"/>
    <property type="match status" value="1"/>
</dbReference>
<keyword evidence="8" id="KW-1185">Reference proteome</keyword>
<feature type="DNA-binding region" description="H-T-H motif" evidence="4">
    <location>
        <begin position="53"/>
        <end position="72"/>
    </location>
</feature>
<accession>I3TSP4</accession>
<name>I3TSP4_TISMK</name>
<proteinExistence type="predicted"/>
<keyword evidence="2 4" id="KW-0238">DNA-binding</keyword>
<evidence type="ECO:0000256" key="3">
    <source>
        <dbReference type="ARBA" id="ARBA00023163"/>
    </source>
</evidence>
<dbReference type="RefSeq" id="WP_014747459.1">
    <property type="nucleotide sequence ID" value="NC_017957.2"/>
</dbReference>
<dbReference type="Pfam" id="PF17932">
    <property type="entry name" value="TetR_C_24"/>
    <property type="match status" value="1"/>
</dbReference>
<dbReference type="Gene3D" id="1.10.10.60">
    <property type="entry name" value="Homeodomain-like"/>
    <property type="match status" value="1"/>
</dbReference>
<dbReference type="HOGENOM" id="CLU_069356_12_4_5"/>
<protein>
    <submittedName>
        <fullName evidence="7">TetR family transcriptional regulator</fullName>
    </submittedName>
</protein>
<dbReference type="SUPFAM" id="SSF46689">
    <property type="entry name" value="Homeodomain-like"/>
    <property type="match status" value="1"/>
</dbReference>
<dbReference type="PANTHER" id="PTHR30055:SF240">
    <property type="entry name" value="HTH-TYPE TRANSCRIPTIONAL REGULATOR ACRR"/>
    <property type="match status" value="1"/>
</dbReference>
<dbReference type="InterPro" id="IPR036271">
    <property type="entry name" value="Tet_transcr_reg_TetR-rel_C_sf"/>
</dbReference>
<dbReference type="KEGG" id="tmo:TMO_a0379"/>
<dbReference type="GO" id="GO:0000976">
    <property type="term" value="F:transcription cis-regulatory region binding"/>
    <property type="evidence" value="ECO:0007669"/>
    <property type="project" value="TreeGrafter"/>
</dbReference>
<sequence length="252" mass="27662">MARTAKAGTNGTPEAPETQATDAPRDMRKALVEKQIMEQACILFARKGFDGTTLTDVADAVGLTRAAVYYYFRNKEALLEAIVVEATAAPLAESAAWRETAPEDPVERLRSFVEMRVRGVLTRQLKMRMIEVTEAVLPPDMAARHIEAKRRVLAEYRAILREGMEAGAFRAQDERVAALAIIGMVNWTVNWFAPGRGADLAAVARQIADMAVQSVISARSDRNRLSDPKAALAALRDDVEQLALLLAADRKV</sequence>
<dbReference type="InterPro" id="IPR050109">
    <property type="entry name" value="HTH-type_TetR-like_transc_reg"/>
</dbReference>